<proteinExistence type="predicted"/>
<reference evidence="1 2" key="1">
    <citation type="submission" date="2022-05" db="EMBL/GenBank/DDBJ databases">
        <authorList>
            <consortium name="Genoscope - CEA"/>
            <person name="William W."/>
        </authorList>
    </citation>
    <scope>NUCLEOTIDE SEQUENCE [LARGE SCALE GENOMIC DNA]</scope>
</reference>
<organism evidence="1 2">
    <name type="scientific">Porites lobata</name>
    <dbReference type="NCBI Taxonomy" id="104759"/>
    <lineage>
        <taxon>Eukaryota</taxon>
        <taxon>Metazoa</taxon>
        <taxon>Cnidaria</taxon>
        <taxon>Anthozoa</taxon>
        <taxon>Hexacorallia</taxon>
        <taxon>Scleractinia</taxon>
        <taxon>Fungiina</taxon>
        <taxon>Poritidae</taxon>
        <taxon>Porites</taxon>
    </lineage>
</organism>
<dbReference type="Proteomes" id="UP001159405">
    <property type="component" value="Unassembled WGS sequence"/>
</dbReference>
<name>A0ABN8S6P6_9CNID</name>
<gene>
    <name evidence="1" type="ORF">PLOB_00037494</name>
</gene>
<evidence type="ECO:0000313" key="1">
    <source>
        <dbReference type="EMBL" id="CAH3187411.1"/>
    </source>
</evidence>
<comment type="caution">
    <text evidence="1">The sequence shown here is derived from an EMBL/GenBank/DDBJ whole genome shotgun (WGS) entry which is preliminary data.</text>
</comment>
<accession>A0ABN8S6P6</accession>
<sequence>MNLPPPKPLVVDDNLASNWKPWKKVWQRYEIATGIYKQENLVRVSTLLSVIGEEAVKAFDTFAWSEGQSENNITDVLAKFDEYLIMKNCALEKITPDEILRNRLVLGVRDEKVRERLLRINDLTLSKAIDICKAAEQTSQQLKLIATDS</sequence>
<keyword evidence="2" id="KW-1185">Reference proteome</keyword>
<dbReference type="EMBL" id="CALNXK010000541">
    <property type="protein sequence ID" value="CAH3187411.1"/>
    <property type="molecule type" value="Genomic_DNA"/>
</dbReference>
<evidence type="ECO:0000313" key="2">
    <source>
        <dbReference type="Proteomes" id="UP001159405"/>
    </source>
</evidence>
<protein>
    <recommendedName>
        <fullName evidence="3">Gag protein</fullName>
    </recommendedName>
</protein>
<evidence type="ECO:0008006" key="3">
    <source>
        <dbReference type="Google" id="ProtNLM"/>
    </source>
</evidence>